<comment type="catalytic activity">
    <reaction evidence="1">
        <text>uridine(955/2504/2580) in 23S rRNA = pseudouridine(955/2504/2580) in 23S rRNA</text>
        <dbReference type="Rhea" id="RHEA:42528"/>
        <dbReference type="Rhea" id="RHEA-COMP:10099"/>
        <dbReference type="Rhea" id="RHEA-COMP:10100"/>
        <dbReference type="ChEBI" id="CHEBI:65314"/>
        <dbReference type="ChEBI" id="CHEBI:65315"/>
        <dbReference type="EC" id="5.4.99.24"/>
    </reaction>
</comment>
<protein>
    <recommendedName>
        <fullName evidence="9">Pseudouridine synthase</fullName>
        <ecNumber evidence="9">5.4.99.-</ecNumber>
    </recommendedName>
</protein>
<comment type="catalytic activity">
    <reaction evidence="9">
        <text>a uridine in RNA = a pseudouridine in RNA</text>
        <dbReference type="Rhea" id="RHEA:48348"/>
        <dbReference type="Rhea" id="RHEA-COMP:12068"/>
        <dbReference type="Rhea" id="RHEA-COMP:12069"/>
        <dbReference type="ChEBI" id="CHEBI:65314"/>
        <dbReference type="ChEBI" id="CHEBI:65315"/>
    </reaction>
</comment>
<dbReference type="InterPro" id="IPR020103">
    <property type="entry name" value="PsdUridine_synth_cat_dom_sf"/>
</dbReference>
<feature type="domain" description="RNA-binding S4" evidence="10">
    <location>
        <begin position="20"/>
        <end position="77"/>
    </location>
</feature>
<dbReference type="Pfam" id="PF01479">
    <property type="entry name" value="S4"/>
    <property type="match status" value="1"/>
</dbReference>
<dbReference type="PROSITE" id="PS50889">
    <property type="entry name" value="S4"/>
    <property type="match status" value="1"/>
</dbReference>
<dbReference type="PANTHER" id="PTHR21600">
    <property type="entry name" value="MITOCHONDRIAL RNA PSEUDOURIDINE SYNTHASE"/>
    <property type="match status" value="1"/>
</dbReference>
<sequence>MNNDTVTQNRIIVLPDMAAQRIDNFLHTRLKGIPRSMLYRILRTGVVRVNQRRIKPQYKLQFGDEVSYPNFATTPQKNTINTSQAAIFSALEHSILYEDEYVVGLNKPSGIAVHGGTGLRFGIIEALRALRPPTSFLELVHRLDRDTSGVLLLAKKRSSLRILHDQLREKSMKKDYLALVQGQWPTHTRVVDAPLLKRIKVHNYQKMCVSSAGKPSITLFQIEESYAQVATLVKASLVTGRMHQIRVHASHAGHPIALDYRYGTHEFRKKMSYIGLNRLFLHATTLSFIHPRNGKQISIKAPLDDELRKCLETLRGK</sequence>
<dbReference type="GO" id="GO:0003723">
    <property type="term" value="F:RNA binding"/>
    <property type="evidence" value="ECO:0007669"/>
    <property type="project" value="UniProtKB-KW"/>
</dbReference>
<dbReference type="RefSeq" id="WP_157988757.1">
    <property type="nucleotide sequence ID" value="NZ_LR217715.1"/>
</dbReference>
<gene>
    <name evidence="11" type="primary">rluC</name>
    <name evidence="11" type="ORF">ERCIKOCA2762_090</name>
</gene>
<evidence type="ECO:0000256" key="9">
    <source>
        <dbReference type="RuleBase" id="RU362028"/>
    </source>
</evidence>
<evidence type="ECO:0000256" key="8">
    <source>
        <dbReference type="PROSITE-ProRule" id="PRU00182"/>
    </source>
</evidence>
<dbReference type="Gene3D" id="3.10.290.10">
    <property type="entry name" value="RNA-binding S4 domain"/>
    <property type="match status" value="1"/>
</dbReference>
<comment type="similarity">
    <text evidence="3 9">Belongs to the pseudouridine synthase RluA family.</text>
</comment>
<keyword evidence="6 9" id="KW-0413">Isomerase</keyword>
<dbReference type="Gene3D" id="3.30.2350.10">
    <property type="entry name" value="Pseudouridine synthase"/>
    <property type="match status" value="1"/>
</dbReference>
<keyword evidence="4" id="KW-0698">rRNA processing</keyword>
<evidence type="ECO:0000256" key="3">
    <source>
        <dbReference type="ARBA" id="ARBA00010876"/>
    </source>
</evidence>
<evidence type="ECO:0000256" key="5">
    <source>
        <dbReference type="ARBA" id="ARBA00022884"/>
    </source>
</evidence>
<dbReference type="PANTHER" id="PTHR21600:SF92">
    <property type="entry name" value="RIBOSOMAL LARGE SUBUNIT PSEUDOURIDINE SYNTHASE C"/>
    <property type="match status" value="1"/>
</dbReference>
<dbReference type="SUPFAM" id="SSF55174">
    <property type="entry name" value="Alpha-L RNA-binding motif"/>
    <property type="match status" value="1"/>
</dbReference>
<dbReference type="InterPro" id="IPR050188">
    <property type="entry name" value="RluA_PseudoU_synthase"/>
</dbReference>
<feature type="active site" evidence="7">
    <location>
        <position position="144"/>
    </location>
</feature>
<dbReference type="EMBL" id="LR217715">
    <property type="protein sequence ID" value="VFP82840.1"/>
    <property type="molecule type" value="Genomic_DNA"/>
</dbReference>
<evidence type="ECO:0000313" key="12">
    <source>
        <dbReference type="Proteomes" id="UP000294368"/>
    </source>
</evidence>
<evidence type="ECO:0000256" key="4">
    <source>
        <dbReference type="ARBA" id="ARBA00022552"/>
    </source>
</evidence>
<evidence type="ECO:0000259" key="10">
    <source>
        <dbReference type="SMART" id="SM00363"/>
    </source>
</evidence>
<comment type="function">
    <text evidence="2">Responsible for synthesis of pseudouridine from uracil at positions 955, 2504 and 2580 in 23S ribosomal RNA.</text>
</comment>
<dbReference type="SUPFAM" id="SSF55120">
    <property type="entry name" value="Pseudouridine synthase"/>
    <property type="match status" value="1"/>
</dbReference>
<dbReference type="GO" id="GO:0000455">
    <property type="term" value="P:enzyme-directed rRNA pseudouridine synthesis"/>
    <property type="evidence" value="ECO:0007669"/>
    <property type="project" value="UniProtKB-ARBA"/>
</dbReference>
<organism evidence="11 12">
    <name type="scientific">Candidatus Erwinia haradaeae</name>
    <dbReference type="NCBI Taxonomy" id="1922217"/>
    <lineage>
        <taxon>Bacteria</taxon>
        <taxon>Pseudomonadati</taxon>
        <taxon>Pseudomonadota</taxon>
        <taxon>Gammaproteobacteria</taxon>
        <taxon>Enterobacterales</taxon>
        <taxon>Erwiniaceae</taxon>
        <taxon>Erwinia</taxon>
    </lineage>
</organism>
<accession>A0A451D9A3</accession>
<dbReference type="EC" id="5.4.99.-" evidence="9"/>
<dbReference type="Pfam" id="PF00849">
    <property type="entry name" value="PseudoU_synth_2"/>
    <property type="match status" value="1"/>
</dbReference>
<dbReference type="NCBIfam" id="TIGR00005">
    <property type="entry name" value="rluA_subfam"/>
    <property type="match status" value="1"/>
</dbReference>
<proteinExistence type="inferred from homology"/>
<dbReference type="OrthoDB" id="9807829at2"/>
<dbReference type="AlphaFoldDB" id="A0A451D9A3"/>
<dbReference type="GO" id="GO:0160141">
    <property type="term" value="F:23S rRNA pseudouridine(955/2504/2580) synthase activity"/>
    <property type="evidence" value="ECO:0007669"/>
    <property type="project" value="UniProtKB-EC"/>
</dbReference>
<evidence type="ECO:0000256" key="6">
    <source>
        <dbReference type="ARBA" id="ARBA00023235"/>
    </source>
</evidence>
<dbReference type="InterPro" id="IPR006224">
    <property type="entry name" value="PsdUridine_synth_RluA-like_CS"/>
</dbReference>
<dbReference type="InterPro" id="IPR006145">
    <property type="entry name" value="PsdUridine_synth_RsuA/RluA"/>
</dbReference>
<dbReference type="InterPro" id="IPR036986">
    <property type="entry name" value="S4_RNA-bd_sf"/>
</dbReference>
<evidence type="ECO:0000256" key="1">
    <source>
        <dbReference type="ARBA" id="ARBA00000381"/>
    </source>
</evidence>
<name>A0A451D9A3_9GAMM</name>
<dbReference type="InterPro" id="IPR002942">
    <property type="entry name" value="S4_RNA-bd"/>
</dbReference>
<keyword evidence="5 8" id="KW-0694">RNA-binding</keyword>
<dbReference type="NCBIfam" id="NF008249">
    <property type="entry name" value="PRK11025.1"/>
    <property type="match status" value="1"/>
</dbReference>
<dbReference type="CDD" id="cd02869">
    <property type="entry name" value="PseudoU_synth_RluA_like"/>
    <property type="match status" value="1"/>
</dbReference>
<dbReference type="Proteomes" id="UP000294368">
    <property type="component" value="Chromosome"/>
</dbReference>
<evidence type="ECO:0000256" key="2">
    <source>
        <dbReference type="ARBA" id="ARBA00002876"/>
    </source>
</evidence>
<evidence type="ECO:0000313" key="11">
    <source>
        <dbReference type="EMBL" id="VFP82840.1"/>
    </source>
</evidence>
<dbReference type="SMART" id="SM00363">
    <property type="entry name" value="S4"/>
    <property type="match status" value="1"/>
</dbReference>
<dbReference type="PROSITE" id="PS01129">
    <property type="entry name" value="PSI_RLU"/>
    <property type="match status" value="1"/>
</dbReference>
<reference evidence="11 12" key="1">
    <citation type="submission" date="2019-02" db="EMBL/GenBank/DDBJ databases">
        <authorList>
            <person name="Manzano-Marin A."/>
            <person name="Manzano-Marin A."/>
        </authorList>
    </citation>
    <scope>NUCLEOTIDE SEQUENCE [LARGE SCALE GENOMIC DNA]</scope>
    <source>
        <strain evidence="11 12">ErCikochiana</strain>
    </source>
</reference>
<dbReference type="InterPro" id="IPR006225">
    <property type="entry name" value="PsdUridine_synth_RluC/D"/>
</dbReference>
<dbReference type="CDD" id="cd00165">
    <property type="entry name" value="S4"/>
    <property type="match status" value="1"/>
</dbReference>
<evidence type="ECO:0000256" key="7">
    <source>
        <dbReference type="PIRSR" id="PIRSR606225-1"/>
    </source>
</evidence>